<protein>
    <recommendedName>
        <fullName evidence="9">Carbohydrate sulfotransferase</fullName>
        <ecNumber evidence="9">2.8.2.-</ecNumber>
    </recommendedName>
</protein>
<evidence type="ECO:0000313" key="11">
    <source>
        <dbReference type="Proteomes" id="UP000749559"/>
    </source>
</evidence>
<dbReference type="InterPro" id="IPR005331">
    <property type="entry name" value="Sulfotransferase"/>
</dbReference>
<evidence type="ECO:0000256" key="8">
    <source>
        <dbReference type="ARBA" id="ARBA00023180"/>
    </source>
</evidence>
<keyword evidence="9" id="KW-0119">Carbohydrate metabolism</keyword>
<dbReference type="InterPro" id="IPR018011">
    <property type="entry name" value="Carb_sulfotrans_8-10"/>
</dbReference>
<reference evidence="10" key="1">
    <citation type="submission" date="2022-03" db="EMBL/GenBank/DDBJ databases">
        <authorList>
            <person name="Martin C."/>
        </authorList>
    </citation>
    <scope>NUCLEOTIDE SEQUENCE</scope>
</reference>
<gene>
    <name evidence="10" type="ORF">OFUS_LOCUS8531</name>
</gene>
<evidence type="ECO:0000256" key="5">
    <source>
        <dbReference type="ARBA" id="ARBA00022989"/>
    </source>
</evidence>
<evidence type="ECO:0000256" key="7">
    <source>
        <dbReference type="ARBA" id="ARBA00023136"/>
    </source>
</evidence>
<evidence type="ECO:0000256" key="4">
    <source>
        <dbReference type="ARBA" id="ARBA00022692"/>
    </source>
</evidence>
<accession>A0A8J1UYB7</accession>
<comment type="similarity">
    <text evidence="2 9">Belongs to the sulfotransferase 2 family.</text>
</comment>
<keyword evidence="8 9" id="KW-0325">Glycoprotein</keyword>
<dbReference type="EMBL" id="CAIIXF020000004">
    <property type="protein sequence ID" value="CAH1782044.1"/>
    <property type="molecule type" value="Genomic_DNA"/>
</dbReference>
<dbReference type="GO" id="GO:0008146">
    <property type="term" value="F:sulfotransferase activity"/>
    <property type="evidence" value="ECO:0007669"/>
    <property type="project" value="InterPro"/>
</dbReference>
<dbReference type="AlphaFoldDB" id="A0A8J1UYB7"/>
<evidence type="ECO:0000256" key="3">
    <source>
        <dbReference type="ARBA" id="ARBA00022679"/>
    </source>
</evidence>
<evidence type="ECO:0000256" key="6">
    <source>
        <dbReference type="ARBA" id="ARBA00023034"/>
    </source>
</evidence>
<proteinExistence type="inferred from homology"/>
<feature type="transmembrane region" description="Helical" evidence="9">
    <location>
        <begin position="39"/>
        <end position="61"/>
    </location>
</feature>
<keyword evidence="6 9" id="KW-0333">Golgi apparatus</keyword>
<dbReference type="Pfam" id="PF03567">
    <property type="entry name" value="Sulfotransfer_2"/>
    <property type="match status" value="1"/>
</dbReference>
<dbReference type="EC" id="2.8.2.-" evidence="9"/>
<dbReference type="Proteomes" id="UP000749559">
    <property type="component" value="Unassembled WGS sequence"/>
</dbReference>
<dbReference type="GO" id="GO:0016051">
    <property type="term" value="P:carbohydrate biosynthetic process"/>
    <property type="evidence" value="ECO:0007669"/>
    <property type="project" value="InterPro"/>
</dbReference>
<evidence type="ECO:0000256" key="9">
    <source>
        <dbReference type="RuleBase" id="RU364020"/>
    </source>
</evidence>
<evidence type="ECO:0000313" key="10">
    <source>
        <dbReference type="EMBL" id="CAH1782044.1"/>
    </source>
</evidence>
<dbReference type="PANTHER" id="PTHR12137:SF54">
    <property type="entry name" value="CARBOHYDRATE SULFOTRANSFERASE"/>
    <property type="match status" value="1"/>
</dbReference>
<comment type="subcellular location">
    <subcellularLocation>
        <location evidence="1 9">Golgi apparatus membrane</location>
        <topology evidence="1 9">Single-pass type II membrane protein</topology>
    </subcellularLocation>
</comment>
<organism evidence="10 11">
    <name type="scientific">Owenia fusiformis</name>
    <name type="common">Polychaete worm</name>
    <dbReference type="NCBI Taxonomy" id="6347"/>
    <lineage>
        <taxon>Eukaryota</taxon>
        <taxon>Metazoa</taxon>
        <taxon>Spiralia</taxon>
        <taxon>Lophotrochozoa</taxon>
        <taxon>Annelida</taxon>
        <taxon>Polychaeta</taxon>
        <taxon>Sedentaria</taxon>
        <taxon>Canalipalpata</taxon>
        <taxon>Sabellida</taxon>
        <taxon>Oweniida</taxon>
        <taxon>Oweniidae</taxon>
        <taxon>Owenia</taxon>
    </lineage>
</organism>
<name>A0A8J1UYB7_OWEFU</name>
<evidence type="ECO:0000256" key="2">
    <source>
        <dbReference type="ARBA" id="ARBA00006339"/>
    </source>
</evidence>
<sequence length="378" mass="44185">MVQIKTYTVAERRQTNRLKVQLLRKTVRLLGILLKKMAILGKTCMVFLLGMILICAVMYYISSEYHITKKYSLLEQAKENTNSKDDGVDGIEKGVVGNQKLNETFNDRKKLLETVCDEIYNGHRPSIKSLKFPNIIVNDKLKILYCKVPKVACSNWLRLLYIADAKLSNITPSDKIIETIHIIEEGLRTKYFPTLDMYSNQDKQYRIRNYLKFTFVRDPFERIFSAYLNKFVKTPDMHFRKDFGVEMYRLINEDVPPDDFKTGDNITFRQFIKTLVHPRIGRPFNEHWQQYAELCHPCSIKYDIIGKYETMDTDVLYTLNKMGLDGNMSSFLGQRYKHSNTKELLPKAYKTVPKDDLNKLKALYGADFRLFGYNSSSL</sequence>
<keyword evidence="11" id="KW-1185">Reference proteome</keyword>
<keyword evidence="4 9" id="KW-0812">Transmembrane</keyword>
<dbReference type="OrthoDB" id="2019940at2759"/>
<dbReference type="GO" id="GO:0000139">
    <property type="term" value="C:Golgi membrane"/>
    <property type="evidence" value="ECO:0007669"/>
    <property type="project" value="UniProtKB-SubCell"/>
</dbReference>
<keyword evidence="5 9" id="KW-1133">Transmembrane helix</keyword>
<keyword evidence="3 9" id="KW-0808">Transferase</keyword>
<evidence type="ECO:0000256" key="1">
    <source>
        <dbReference type="ARBA" id="ARBA00004323"/>
    </source>
</evidence>
<comment type="caution">
    <text evidence="10">The sequence shown here is derived from an EMBL/GenBank/DDBJ whole genome shotgun (WGS) entry which is preliminary data.</text>
</comment>
<dbReference type="PANTHER" id="PTHR12137">
    <property type="entry name" value="CARBOHYDRATE SULFOTRANSFERASE"/>
    <property type="match status" value="1"/>
</dbReference>
<keyword evidence="7 9" id="KW-0472">Membrane</keyword>
<keyword evidence="9" id="KW-0735">Signal-anchor</keyword>